<dbReference type="Proteomes" id="UP000254020">
    <property type="component" value="Unassembled WGS sequence"/>
</dbReference>
<proteinExistence type="predicted"/>
<organism evidence="1 2">
    <name type="scientific">Klebsiella pneumoniae subsp. pneumoniae</name>
    <dbReference type="NCBI Taxonomy" id="72407"/>
    <lineage>
        <taxon>Bacteria</taxon>
        <taxon>Pseudomonadati</taxon>
        <taxon>Pseudomonadota</taxon>
        <taxon>Gammaproteobacteria</taxon>
        <taxon>Enterobacterales</taxon>
        <taxon>Enterobacteriaceae</taxon>
        <taxon>Klebsiella/Raoultella group</taxon>
        <taxon>Klebsiella</taxon>
        <taxon>Klebsiella pneumoniae complex</taxon>
    </lineage>
</organism>
<name>A0A377YW73_KLEPN</name>
<protein>
    <submittedName>
        <fullName evidence="1">Uncharacterized protein</fullName>
    </submittedName>
</protein>
<evidence type="ECO:0000313" key="1">
    <source>
        <dbReference type="EMBL" id="STU55245.1"/>
    </source>
</evidence>
<sequence length="33" mass="3977">MQRIMSMLVHLLILRFWIKIADGFCNGVVMNYY</sequence>
<dbReference type="EMBL" id="UGMA01000003">
    <property type="protein sequence ID" value="STU55245.1"/>
    <property type="molecule type" value="Genomic_DNA"/>
</dbReference>
<gene>
    <name evidence="1" type="ORF">NCTC9504_00253</name>
</gene>
<accession>A0A377YW73</accession>
<evidence type="ECO:0000313" key="2">
    <source>
        <dbReference type="Proteomes" id="UP000254020"/>
    </source>
</evidence>
<reference evidence="1 2" key="1">
    <citation type="submission" date="2018-06" db="EMBL/GenBank/DDBJ databases">
        <authorList>
            <consortium name="Pathogen Informatics"/>
            <person name="Doyle S."/>
        </authorList>
    </citation>
    <scope>NUCLEOTIDE SEQUENCE [LARGE SCALE GENOMIC DNA]</scope>
    <source>
        <strain evidence="1 2">NCTC9504</strain>
    </source>
</reference>
<dbReference type="AlphaFoldDB" id="A0A377YW73"/>